<reference evidence="14" key="1">
    <citation type="submission" date="2024-01" db="EMBL/GenBank/DDBJ databases">
        <authorList>
            <person name="Webb A."/>
        </authorList>
    </citation>
    <scope>NUCLEOTIDE SEQUENCE</scope>
    <source>
        <strain evidence="14">Pm1</strain>
    </source>
</reference>
<dbReference type="GO" id="GO:0046872">
    <property type="term" value="F:metal ion binding"/>
    <property type="evidence" value="ECO:0007669"/>
    <property type="project" value="UniProtKB-KW"/>
</dbReference>
<keyword evidence="5" id="KW-0460">Magnesium</keyword>
<dbReference type="GO" id="GO:0006310">
    <property type="term" value="P:DNA recombination"/>
    <property type="evidence" value="ECO:0007669"/>
    <property type="project" value="UniProtKB-KW"/>
</dbReference>
<proteinExistence type="predicted"/>
<dbReference type="PANTHER" id="PTHR42648:SF11">
    <property type="entry name" value="TRANSPOSON TY4-P GAG-POL POLYPROTEIN"/>
    <property type="match status" value="1"/>
</dbReference>
<evidence type="ECO:0000256" key="3">
    <source>
        <dbReference type="ARBA" id="ARBA00022759"/>
    </source>
</evidence>
<dbReference type="GO" id="GO:0015074">
    <property type="term" value="P:DNA integration"/>
    <property type="evidence" value="ECO:0007669"/>
    <property type="project" value="UniProtKB-KW"/>
</dbReference>
<evidence type="ECO:0000256" key="10">
    <source>
        <dbReference type="ARBA" id="ARBA00023268"/>
    </source>
</evidence>
<gene>
    <name evidence="14" type="ORF">PM001_LOCUS27409</name>
</gene>
<dbReference type="AlphaFoldDB" id="A0AAV1V5U1"/>
<evidence type="ECO:0000256" key="2">
    <source>
        <dbReference type="ARBA" id="ARBA00022723"/>
    </source>
</evidence>
<evidence type="ECO:0000259" key="12">
    <source>
        <dbReference type="Pfam" id="PF07727"/>
    </source>
</evidence>
<dbReference type="InterPro" id="IPR013103">
    <property type="entry name" value="RVT_2"/>
</dbReference>
<evidence type="ECO:0000256" key="1">
    <source>
        <dbReference type="ARBA" id="ARBA00022722"/>
    </source>
</evidence>
<evidence type="ECO:0000256" key="8">
    <source>
        <dbReference type="ARBA" id="ARBA00022932"/>
    </source>
</evidence>
<keyword evidence="8" id="KW-0548">Nucleotidyltransferase</keyword>
<dbReference type="InterPro" id="IPR057670">
    <property type="entry name" value="SH3_retrovirus"/>
</dbReference>
<evidence type="ECO:0000256" key="11">
    <source>
        <dbReference type="SAM" id="MobiDB-lite"/>
    </source>
</evidence>
<feature type="region of interest" description="Disordered" evidence="11">
    <location>
        <begin position="507"/>
        <end position="539"/>
    </location>
</feature>
<comment type="caution">
    <text evidence="14">The sequence shown here is derived from an EMBL/GenBank/DDBJ whole genome shotgun (WGS) entry which is preliminary data.</text>
</comment>
<keyword evidence="7" id="KW-0695">RNA-directed DNA polymerase</keyword>
<keyword evidence="10" id="KW-0511">Multifunctional enzyme</keyword>
<evidence type="ECO:0000256" key="6">
    <source>
        <dbReference type="ARBA" id="ARBA00022908"/>
    </source>
</evidence>
<keyword evidence="9" id="KW-0233">DNA recombination</keyword>
<keyword evidence="8" id="KW-0808">Transferase</keyword>
<keyword evidence="4" id="KW-0378">Hydrolase</keyword>
<dbReference type="GO" id="GO:0004519">
    <property type="term" value="F:endonuclease activity"/>
    <property type="evidence" value="ECO:0007669"/>
    <property type="project" value="UniProtKB-KW"/>
</dbReference>
<feature type="domain" description="Retroviral polymerase SH3-like" evidence="13">
    <location>
        <begin position="64"/>
        <end position="116"/>
    </location>
</feature>
<keyword evidence="8" id="KW-0239">DNA-directed DNA polymerase</keyword>
<keyword evidence="3" id="KW-0255">Endonuclease</keyword>
<evidence type="ECO:0000256" key="9">
    <source>
        <dbReference type="ARBA" id="ARBA00023172"/>
    </source>
</evidence>
<protein>
    <recommendedName>
        <fullName evidence="16">Polyprotein</fullName>
    </recommendedName>
</protein>
<evidence type="ECO:0000256" key="5">
    <source>
        <dbReference type="ARBA" id="ARBA00022842"/>
    </source>
</evidence>
<dbReference type="GO" id="GO:0016787">
    <property type="term" value="F:hydrolase activity"/>
    <property type="evidence" value="ECO:0007669"/>
    <property type="project" value="UniProtKB-KW"/>
</dbReference>
<dbReference type="Proteomes" id="UP001162060">
    <property type="component" value="Unassembled WGS sequence"/>
</dbReference>
<keyword evidence="6" id="KW-0229">DNA integration</keyword>
<feature type="compositionally biased region" description="Basic residues" evidence="11">
    <location>
        <begin position="518"/>
        <end position="539"/>
    </location>
</feature>
<dbReference type="GO" id="GO:0003887">
    <property type="term" value="F:DNA-directed DNA polymerase activity"/>
    <property type="evidence" value="ECO:0007669"/>
    <property type="project" value="UniProtKB-KW"/>
</dbReference>
<keyword evidence="1" id="KW-0540">Nuclease</keyword>
<dbReference type="Pfam" id="PF25597">
    <property type="entry name" value="SH3_retrovirus"/>
    <property type="match status" value="1"/>
</dbReference>
<dbReference type="EMBL" id="CAKLBY020000270">
    <property type="protein sequence ID" value="CAK7942259.1"/>
    <property type="molecule type" value="Genomic_DNA"/>
</dbReference>
<feature type="region of interest" description="Disordered" evidence="11">
    <location>
        <begin position="235"/>
        <end position="254"/>
    </location>
</feature>
<evidence type="ECO:0000259" key="13">
    <source>
        <dbReference type="Pfam" id="PF25597"/>
    </source>
</evidence>
<dbReference type="PANTHER" id="PTHR42648">
    <property type="entry name" value="TRANSPOSASE, PUTATIVE-RELATED"/>
    <property type="match status" value="1"/>
</dbReference>
<evidence type="ECO:0008006" key="16">
    <source>
        <dbReference type="Google" id="ProtNLM"/>
    </source>
</evidence>
<dbReference type="Pfam" id="PF07727">
    <property type="entry name" value="RVT_2"/>
    <property type="match status" value="1"/>
</dbReference>
<evidence type="ECO:0000256" key="4">
    <source>
        <dbReference type="ARBA" id="ARBA00022801"/>
    </source>
</evidence>
<sequence>MEKARSMLHYQGVSMERWAEAVSTAACLINRFTNTACSNSTPFQLAYDKKPRLDHLRVFGLQKYAHIEDVKRKKLDSKSFCCMILGYAENVKGYRLYGLDNLKIKTSRSVNLDEREVAGIYDTRSPQLETIVRVPAEHDDENLSPVEIEQLTDEPMEVDEDPGLDVKIDGLDEMEHEQKVNYPRLRSSGPTPVEHELTECSPSQPVFEEDRLVFHPETTFSRRSWEPALLLEDEKYDDETHQSEWSDGPPSPKRARIDDEGLLAEEVFTYAANFDGIPDTPNTYAESTASGEADRWSKAIDAELHSHAQNHTWTLIPRKTNIRSIGCRWDFAKKRDESGQVIRYKARLVAQGFKQEFGVDFFETNSPMANMNSIRVVLAVCAEHAYMIEHLDADTEFLNSTYVESVYMEAPCGAKNAKGMICKLNKAIYGRKQAESAWNKAICNVFLLDDFKSCGANQCIYVKRARNGFVYVCLYVDDMIIAAKQALSLKRQEDAQKRVQDEGAGCSKVHSGYGDQSRHKRRCAHDKANSVHRRRGETF</sequence>
<feature type="domain" description="Reverse transcriptase Ty1/copia-type" evidence="12">
    <location>
        <begin position="310"/>
        <end position="490"/>
    </location>
</feature>
<evidence type="ECO:0000313" key="14">
    <source>
        <dbReference type="EMBL" id="CAK7942259.1"/>
    </source>
</evidence>
<organism evidence="14 15">
    <name type="scientific">Peronospora matthiolae</name>
    <dbReference type="NCBI Taxonomy" id="2874970"/>
    <lineage>
        <taxon>Eukaryota</taxon>
        <taxon>Sar</taxon>
        <taxon>Stramenopiles</taxon>
        <taxon>Oomycota</taxon>
        <taxon>Peronosporomycetes</taxon>
        <taxon>Peronosporales</taxon>
        <taxon>Peronosporaceae</taxon>
        <taxon>Peronospora</taxon>
    </lineage>
</organism>
<evidence type="ECO:0000313" key="15">
    <source>
        <dbReference type="Proteomes" id="UP001162060"/>
    </source>
</evidence>
<dbReference type="GO" id="GO:0003964">
    <property type="term" value="F:RNA-directed DNA polymerase activity"/>
    <property type="evidence" value="ECO:0007669"/>
    <property type="project" value="UniProtKB-KW"/>
</dbReference>
<name>A0AAV1V5U1_9STRA</name>
<dbReference type="InterPro" id="IPR039537">
    <property type="entry name" value="Retrotran_Ty1/copia-like"/>
</dbReference>
<accession>A0AAV1V5U1</accession>
<keyword evidence="2" id="KW-0479">Metal-binding</keyword>
<evidence type="ECO:0000256" key="7">
    <source>
        <dbReference type="ARBA" id="ARBA00022918"/>
    </source>
</evidence>